<evidence type="ECO:0000313" key="1">
    <source>
        <dbReference type="Proteomes" id="UP000000437"/>
    </source>
</evidence>
<sequence length="842" mass="93928">MCSVWSSDGARSGSAGQNLQRLRGEQSAEVDGASAQNSSSHKMKDADLQKYSGELFDSTAAFSDDYFSDSTSDSESDASLTPNQTILQLLDEELDEDESASVSSLELESAAVEAEAKPEPESAASETEECSVPSPGGIIVSACQKRDGGRVYNKRHYCLFCSKPYAKMARHLESSHANKPEVETALSFPKGSKERKKQLDYIRNRGNYAHNAVVMQCGRGELVPSKRPPRDAQGEDFMHCAYCQGLYTRKVLWRHMRTCGLKPQSSASRPGKNRVQSMCTYTGPVPANMSQQLWAVISAMNPGPVTEIIRKDRVIVKIGQHLLNKGGVSAQNKQYVRDKMRELGRLVHNARKTTSIKTLQDCLNPRKFTETIEAVKSTCGFESESGSFRLPSLARKLGISLLKVSKLLKAQGLISSRRQQVRSASEFQELHRAQWGQLISRAALRSSRSQGRSPPLLMAFVEDVQKMHTHLRGAAERWSADLAQQPSGKAWTELAKVCLAQMMLLNRRREGAVSSMPISAYLSRDSDPMLCVNWTHSEVENRLWSSLGSFTRIITRGRCGRPVPVLLNPSMQFALDLLVHHREECGVPKDNSYMFARPAAMTHFRGSDCLRGFARSCGAASPESLTSGGLRNHTGALLSVMDLTDRQMQELQNALGLQNTLQPTANRTLELARISKLLLALQQGRLAEYYGRSLEEIRVEPDEKVVVWDEERRSTQEDLRSPTVIGKRVQKKQPWQQTEVQAVERHMMNFITSCTVPAKSHCESCLQAEPEALRNRDWKSLKFFIYNRITAYKRNLQSAGSLQSLCTAVSLQEPFLNSSLYSLPEIPTLLPEHSELKTIKPI</sequence>
<reference evidence="2" key="1">
    <citation type="submission" date="2025-08" db="UniProtKB">
        <authorList>
            <consortium name="RefSeq"/>
        </authorList>
    </citation>
    <scope>IDENTIFICATION</scope>
    <source>
        <strain evidence="2">Tuebingen</strain>
        <tissue evidence="2">Fibroblasts and whole tissue</tissue>
    </source>
</reference>
<keyword evidence="1" id="KW-1185">Reference proteome</keyword>
<organism evidence="1 2">
    <name type="scientific">Danio rerio</name>
    <name type="common">Zebrafish</name>
    <name type="synonym">Brachydanio rerio</name>
    <dbReference type="NCBI Taxonomy" id="7955"/>
    <lineage>
        <taxon>Eukaryota</taxon>
        <taxon>Metazoa</taxon>
        <taxon>Chordata</taxon>
        <taxon>Craniata</taxon>
        <taxon>Vertebrata</taxon>
        <taxon>Euteleostomi</taxon>
        <taxon>Actinopterygii</taxon>
        <taxon>Neopterygii</taxon>
        <taxon>Teleostei</taxon>
        <taxon>Ostariophysi</taxon>
        <taxon>Cypriniformes</taxon>
        <taxon>Danionidae</taxon>
        <taxon>Danioninae</taxon>
        <taxon>Danio</taxon>
    </lineage>
</organism>
<dbReference type="Proteomes" id="UP000000437">
    <property type="component" value="Chromosome 3"/>
</dbReference>
<accession>A0AC58J017</accession>
<proteinExistence type="predicted"/>
<name>A0AC58J017_DANRE</name>
<dbReference type="RefSeq" id="XP_073799821.1">
    <property type="nucleotide sequence ID" value="XM_073943720.1"/>
</dbReference>
<protein>
    <submittedName>
        <fullName evidence="2">Uncharacterized protein isoform X2</fullName>
    </submittedName>
</protein>
<evidence type="ECO:0000313" key="2">
    <source>
        <dbReference type="RefSeq" id="XP_073799821.1"/>
    </source>
</evidence>
<gene>
    <name evidence="2" type="primary">LOC100005990</name>
</gene>